<evidence type="ECO:0000256" key="1">
    <source>
        <dbReference type="SAM" id="MobiDB-lite"/>
    </source>
</evidence>
<dbReference type="AlphaFoldDB" id="A0A1M5SWB2"/>
<feature type="domain" description="DnaA N-terminal" evidence="2">
    <location>
        <begin position="213"/>
        <end position="265"/>
    </location>
</feature>
<feature type="region of interest" description="Disordered" evidence="1">
    <location>
        <begin position="155"/>
        <end position="178"/>
    </location>
</feature>
<name>A0A1M5SWB2_9BRAD</name>
<protein>
    <submittedName>
        <fullName evidence="3">Helix-turn-helix domain-containing protein</fullName>
    </submittedName>
</protein>
<dbReference type="Pfam" id="PF13730">
    <property type="entry name" value="HTH_36"/>
    <property type="match status" value="1"/>
</dbReference>
<reference evidence="3 4" key="1">
    <citation type="submission" date="2016-11" db="EMBL/GenBank/DDBJ databases">
        <authorList>
            <person name="Jaros S."/>
            <person name="Januszkiewicz K."/>
            <person name="Wedrychowicz H."/>
        </authorList>
    </citation>
    <scope>NUCLEOTIDE SEQUENCE [LARGE SCALE GENOMIC DNA]</scope>
    <source>
        <strain evidence="3 4">GAS242</strain>
    </source>
</reference>
<dbReference type="InterPro" id="IPR036388">
    <property type="entry name" value="WH-like_DNA-bd_sf"/>
</dbReference>
<dbReference type="Gene3D" id="3.30.300.180">
    <property type="match status" value="1"/>
</dbReference>
<organism evidence="3 4">
    <name type="scientific">Bradyrhizobium erythrophlei</name>
    <dbReference type="NCBI Taxonomy" id="1437360"/>
    <lineage>
        <taxon>Bacteria</taxon>
        <taxon>Pseudomonadati</taxon>
        <taxon>Pseudomonadota</taxon>
        <taxon>Alphaproteobacteria</taxon>
        <taxon>Hyphomicrobiales</taxon>
        <taxon>Nitrobacteraceae</taxon>
        <taxon>Bradyrhizobium</taxon>
    </lineage>
</organism>
<dbReference type="InterPro" id="IPR024633">
    <property type="entry name" value="DnaA_N_dom"/>
</dbReference>
<dbReference type="OrthoDB" id="8242438at2"/>
<dbReference type="Proteomes" id="UP000190675">
    <property type="component" value="Chromosome I"/>
</dbReference>
<sequence length="301" mass="33208">MSKKPSASLIAHKAINLAGDLTASEKRVAAVLVDCFNFKTHQCDPALNTVAKLLRLSRRTVIRAINALVLKGYLRKKTHGGYFHRNSYEPIWSRFQLDEENWVTHRKQSRYQKSVPDVTLSEGRPCHTEGDGNGTQTFPLNKFPVTSTSQPILKSHDVGDVSTKGHSREAGCDGRTPNDLTASGDAAQRAFRPSSVCASDRLTRAAIKAGAVQLQYRVKPGEYVAWFRDIEFEESIDGCLVFSAPNKFVRSRVESEYGSKMEECFCPKVPGTARIRIIARQKVSPPTAGISPLPPSGDYVG</sequence>
<dbReference type="Pfam" id="PF11638">
    <property type="entry name" value="DnaA_N"/>
    <property type="match status" value="1"/>
</dbReference>
<feature type="region of interest" description="Disordered" evidence="1">
    <location>
        <begin position="114"/>
        <end position="137"/>
    </location>
</feature>
<proteinExistence type="predicted"/>
<gene>
    <name evidence="3" type="ORF">SAMN05444169_7421</name>
</gene>
<accession>A0A1M5SWB2</accession>
<dbReference type="Gene3D" id="1.10.10.10">
    <property type="entry name" value="Winged helix-like DNA-binding domain superfamily/Winged helix DNA-binding domain"/>
    <property type="match status" value="1"/>
</dbReference>
<evidence type="ECO:0000259" key="2">
    <source>
        <dbReference type="Pfam" id="PF11638"/>
    </source>
</evidence>
<evidence type="ECO:0000313" key="3">
    <source>
        <dbReference type="EMBL" id="SHH42796.1"/>
    </source>
</evidence>
<dbReference type="InterPro" id="IPR038454">
    <property type="entry name" value="DnaA_N_sf"/>
</dbReference>
<evidence type="ECO:0000313" key="4">
    <source>
        <dbReference type="Proteomes" id="UP000190675"/>
    </source>
</evidence>
<dbReference type="EMBL" id="LT670818">
    <property type="protein sequence ID" value="SHH42796.1"/>
    <property type="molecule type" value="Genomic_DNA"/>
</dbReference>
<dbReference type="RefSeq" id="WP_079570548.1">
    <property type="nucleotide sequence ID" value="NZ_LT670818.1"/>
</dbReference>